<dbReference type="KEGG" id="osn:115225359"/>
<evidence type="ECO:0000259" key="8">
    <source>
        <dbReference type="PROSITE" id="PS50017"/>
    </source>
</evidence>
<feature type="compositionally biased region" description="Low complexity" evidence="7">
    <location>
        <begin position="438"/>
        <end position="458"/>
    </location>
</feature>
<dbReference type="Pfam" id="PF00023">
    <property type="entry name" value="Ank"/>
    <property type="match status" value="1"/>
</dbReference>
<feature type="compositionally biased region" description="Polar residues" evidence="7">
    <location>
        <begin position="396"/>
        <end position="409"/>
    </location>
</feature>
<feature type="domain" description="Death" evidence="8">
    <location>
        <begin position="554"/>
        <end position="627"/>
    </location>
</feature>
<dbReference type="Proteomes" id="UP000515154">
    <property type="component" value="Linkage group LG27"/>
</dbReference>
<feature type="repeat" description="ANK" evidence="5">
    <location>
        <begin position="175"/>
        <end position="195"/>
    </location>
</feature>
<feature type="region of interest" description="Disordered" evidence="7">
    <location>
        <begin position="369"/>
        <end position="551"/>
    </location>
</feature>
<dbReference type="PANTHER" id="PTHR24126">
    <property type="entry name" value="ANKYRIN REPEAT, PH AND SEC7 DOMAIN CONTAINING PROTEIN SECG-RELATED"/>
    <property type="match status" value="1"/>
</dbReference>
<evidence type="ECO:0000256" key="3">
    <source>
        <dbReference type="ARBA" id="ARBA00022833"/>
    </source>
</evidence>
<dbReference type="Gene3D" id="3.30.40.10">
    <property type="entry name" value="Zinc/RING finger domain, C3HC4 (zinc finger)"/>
    <property type="match status" value="1"/>
</dbReference>
<proteinExistence type="predicted"/>
<dbReference type="SUPFAM" id="SSF48403">
    <property type="entry name" value="Ankyrin repeat"/>
    <property type="match status" value="1"/>
</dbReference>
<keyword evidence="2 6" id="KW-0479">Metal-binding</keyword>
<evidence type="ECO:0000313" key="11">
    <source>
        <dbReference type="RefSeq" id="XP_036370295.1"/>
    </source>
</evidence>
<evidence type="ECO:0000256" key="7">
    <source>
        <dbReference type="SAM" id="MobiDB-lite"/>
    </source>
</evidence>
<evidence type="ECO:0000313" key="10">
    <source>
        <dbReference type="Proteomes" id="UP000515154"/>
    </source>
</evidence>
<dbReference type="Pfam" id="PF13920">
    <property type="entry name" value="zf-C3HC4_3"/>
    <property type="match status" value="1"/>
</dbReference>
<feature type="compositionally biased region" description="Polar residues" evidence="7">
    <location>
        <begin position="507"/>
        <end position="542"/>
    </location>
</feature>
<dbReference type="Pfam" id="PF12796">
    <property type="entry name" value="Ank_2"/>
    <property type="match status" value="2"/>
</dbReference>
<evidence type="ECO:0000256" key="6">
    <source>
        <dbReference type="PROSITE-ProRule" id="PRU00175"/>
    </source>
</evidence>
<feature type="domain" description="RING-type" evidence="9">
    <location>
        <begin position="328"/>
        <end position="364"/>
    </location>
</feature>
<keyword evidence="1" id="KW-0677">Repeat</keyword>
<dbReference type="InterPro" id="IPR000488">
    <property type="entry name" value="Death_dom"/>
</dbReference>
<keyword evidence="2 6" id="KW-0863">Zinc-finger</keyword>
<feature type="compositionally biased region" description="Low complexity" evidence="7">
    <location>
        <begin position="465"/>
        <end position="506"/>
    </location>
</feature>
<dbReference type="CDD" id="cd01670">
    <property type="entry name" value="Death"/>
    <property type="match status" value="1"/>
</dbReference>
<dbReference type="GO" id="GO:0007165">
    <property type="term" value="P:signal transduction"/>
    <property type="evidence" value="ECO:0007669"/>
    <property type="project" value="InterPro"/>
</dbReference>
<protein>
    <submittedName>
        <fullName evidence="11">E3 ubiquitin-protein ligase MIB2 isoform X1</fullName>
    </submittedName>
</protein>
<dbReference type="SUPFAM" id="SSF47986">
    <property type="entry name" value="DEATH domain"/>
    <property type="match status" value="1"/>
</dbReference>
<dbReference type="SMART" id="SM00248">
    <property type="entry name" value="ANK"/>
    <property type="match status" value="6"/>
</dbReference>
<keyword evidence="3" id="KW-0862">Zinc</keyword>
<feature type="compositionally biased region" description="Low complexity" evidence="7">
    <location>
        <begin position="410"/>
        <end position="428"/>
    </location>
</feature>
<dbReference type="PROSITE" id="PS50088">
    <property type="entry name" value="ANK_REPEAT"/>
    <property type="match status" value="5"/>
</dbReference>
<dbReference type="PROSITE" id="PS50089">
    <property type="entry name" value="ZF_RING_2"/>
    <property type="match status" value="1"/>
</dbReference>
<dbReference type="InterPro" id="IPR013083">
    <property type="entry name" value="Znf_RING/FYVE/PHD"/>
</dbReference>
<dbReference type="InterPro" id="IPR011029">
    <property type="entry name" value="DEATH-like_dom_sf"/>
</dbReference>
<dbReference type="InterPro" id="IPR001841">
    <property type="entry name" value="Znf_RING"/>
</dbReference>
<keyword evidence="10" id="KW-1185">Reference proteome</keyword>
<evidence type="ECO:0000256" key="4">
    <source>
        <dbReference type="ARBA" id="ARBA00023043"/>
    </source>
</evidence>
<accession>A0A7E6FRT0</accession>
<dbReference type="GO" id="GO:0008270">
    <property type="term" value="F:zinc ion binding"/>
    <property type="evidence" value="ECO:0007669"/>
    <property type="project" value="UniProtKB-KW"/>
</dbReference>
<dbReference type="PROSITE" id="PS50017">
    <property type="entry name" value="DEATH_DOMAIN"/>
    <property type="match status" value="1"/>
</dbReference>
<feature type="repeat" description="ANK" evidence="5">
    <location>
        <begin position="141"/>
        <end position="165"/>
    </location>
</feature>
<evidence type="ECO:0000256" key="2">
    <source>
        <dbReference type="ARBA" id="ARBA00022771"/>
    </source>
</evidence>
<evidence type="ECO:0000259" key="9">
    <source>
        <dbReference type="PROSITE" id="PS50089"/>
    </source>
</evidence>
<feature type="repeat" description="ANK" evidence="5">
    <location>
        <begin position="209"/>
        <end position="241"/>
    </location>
</feature>
<dbReference type="AlphaFoldDB" id="A0A7E6FRT0"/>
<dbReference type="PROSITE" id="PS50297">
    <property type="entry name" value="ANK_REP_REGION"/>
    <property type="match status" value="4"/>
</dbReference>
<dbReference type="Gene3D" id="1.25.40.20">
    <property type="entry name" value="Ankyrin repeat-containing domain"/>
    <property type="match status" value="3"/>
</dbReference>
<name>A0A7E6FRT0_9MOLL</name>
<dbReference type="Gene3D" id="1.10.533.10">
    <property type="entry name" value="Death Domain, Fas"/>
    <property type="match status" value="1"/>
</dbReference>
<reference evidence="11" key="1">
    <citation type="submission" date="2025-08" db="UniProtKB">
        <authorList>
            <consortium name="RefSeq"/>
        </authorList>
    </citation>
    <scope>IDENTIFICATION</scope>
</reference>
<evidence type="ECO:0000256" key="1">
    <source>
        <dbReference type="ARBA" id="ARBA00022737"/>
    </source>
</evidence>
<organism evidence="10 11">
    <name type="scientific">Octopus sinensis</name>
    <name type="common">East Asian common octopus</name>
    <dbReference type="NCBI Taxonomy" id="2607531"/>
    <lineage>
        <taxon>Eukaryota</taxon>
        <taxon>Metazoa</taxon>
        <taxon>Spiralia</taxon>
        <taxon>Lophotrochozoa</taxon>
        <taxon>Mollusca</taxon>
        <taxon>Cephalopoda</taxon>
        <taxon>Coleoidea</taxon>
        <taxon>Octopodiformes</taxon>
        <taxon>Octopoda</taxon>
        <taxon>Incirrata</taxon>
        <taxon>Octopodidae</taxon>
        <taxon>Octopus</taxon>
    </lineage>
</organism>
<keyword evidence="4 5" id="KW-0040">ANK repeat</keyword>
<feature type="repeat" description="ANK" evidence="5">
    <location>
        <begin position="69"/>
        <end position="101"/>
    </location>
</feature>
<feature type="repeat" description="ANK" evidence="5">
    <location>
        <begin position="36"/>
        <end position="68"/>
    </location>
</feature>
<gene>
    <name evidence="11" type="primary">LOC115225359</name>
</gene>
<dbReference type="InterPro" id="IPR002110">
    <property type="entry name" value="Ankyrin_rpt"/>
</dbReference>
<dbReference type="InterPro" id="IPR036770">
    <property type="entry name" value="Ankyrin_rpt-contain_sf"/>
</dbReference>
<sequence>MDVYQNIMEKISNGDLQGVKRYFLDCPINTNGTNSLGQTYLMAASECGSTDIINFLIDARADLEMSDVNGNTALHYAVRCRQIYALEVLISRGSDVNWENNYGMAPLNFATLMRNEWPDGVATLLETRGKNIIKVNQRNNEGFAPLHYACALGHKDTVRLLLSHNDIDANANGREGNTPLHLAVLNQRSDVVTLMASQDSVKLESENHIGMTPLLEAVSLGHLGMMFTLIDKGAKINAVNNEGNNCLHLALKRDIFHSEVEYMGVLDKYSFKLSLKKKDRLSSRVVASYLSDLGANLHHPNGEDVTPLDLIDNPNLKEKVKALLRPQCTYCEANAPSKFTPCGHTLLCHDCYINIACEKCPTCKQRIEGSEPQMSRGDVLKTSQQVDTPMLGTFRKMSQSEPSTSQPERSTSQPMLSTSQSMPSTPQPKRSTSQPKRSTSQPIPSTSQPMPSTSQPEPFTSQSERSTSQPMPSTSQSMSSTSQPKRSTSQPIPSTSQPKPSTSQPKRTTSQPIPSTSQPEPFTSQSERSTSQSMLSTSQPERCTSEPDDSQKLEERDLLRVARLLGSEWWQVGIFLGVKSVKLGHIRHDFSGNVQEQSFQMLLYWSTYCDPQEFTVDTLRAALEDAESFAALKCLSLQEK</sequence>
<evidence type="ECO:0000256" key="5">
    <source>
        <dbReference type="PROSITE-ProRule" id="PRU00023"/>
    </source>
</evidence>
<dbReference type="RefSeq" id="XP_036370295.1">
    <property type="nucleotide sequence ID" value="XM_036514402.1"/>
</dbReference>